<dbReference type="RefSeq" id="WP_179771704.1">
    <property type="nucleotide sequence ID" value="NZ_JACCFK010000001.1"/>
</dbReference>
<feature type="domain" description="DUF6537" evidence="3">
    <location>
        <begin position="940"/>
        <end position="1136"/>
    </location>
</feature>
<dbReference type="PANTHER" id="PTHR48084">
    <property type="entry name" value="2-OXOGLUTARATE OXIDOREDUCTASE SUBUNIT KORB-RELATED"/>
    <property type="match status" value="1"/>
</dbReference>
<evidence type="ECO:0000256" key="1">
    <source>
        <dbReference type="ARBA" id="ARBA00023002"/>
    </source>
</evidence>
<keyword evidence="1 4" id="KW-0560">Oxidoreductase</keyword>
<dbReference type="SUPFAM" id="SSF52518">
    <property type="entry name" value="Thiamin diphosphate-binding fold (THDP-binding)"/>
    <property type="match status" value="2"/>
</dbReference>
<reference evidence="4 5" key="1">
    <citation type="submission" date="2020-07" db="EMBL/GenBank/DDBJ databases">
        <title>Sequencing the genomes of 1000 actinobacteria strains.</title>
        <authorList>
            <person name="Klenk H.-P."/>
        </authorList>
    </citation>
    <scope>NUCLEOTIDE SEQUENCE [LARGE SCALE GENOMIC DNA]</scope>
    <source>
        <strain evidence="4 5">DSM 104006</strain>
    </source>
</reference>
<dbReference type="InterPro" id="IPR029061">
    <property type="entry name" value="THDP-binding"/>
</dbReference>
<dbReference type="AlphaFoldDB" id="A0A853AXI0"/>
<dbReference type="SUPFAM" id="SSF52922">
    <property type="entry name" value="TK C-terminal domain-like"/>
    <property type="match status" value="1"/>
</dbReference>
<dbReference type="InterPro" id="IPR051457">
    <property type="entry name" value="2-oxoacid:Fd_oxidoreductase"/>
</dbReference>
<dbReference type="GO" id="GO:0000287">
    <property type="term" value="F:magnesium ion binding"/>
    <property type="evidence" value="ECO:0007669"/>
    <property type="project" value="UniProtKB-ARBA"/>
</dbReference>
<dbReference type="EMBL" id="JACCFK010000001">
    <property type="protein sequence ID" value="NYI87286.1"/>
    <property type="molecule type" value="Genomic_DNA"/>
</dbReference>
<dbReference type="Proteomes" id="UP000549616">
    <property type="component" value="Unassembled WGS sequence"/>
</dbReference>
<dbReference type="GO" id="GO:0043805">
    <property type="term" value="F:indolepyruvate ferredoxin oxidoreductase activity"/>
    <property type="evidence" value="ECO:0007669"/>
    <property type="project" value="UniProtKB-EC"/>
</dbReference>
<accession>A0A853AXI0</accession>
<comment type="caution">
    <text evidence="4">The sequence shown here is derived from an EMBL/GenBank/DDBJ whole genome shotgun (WGS) entry which is preliminary data.</text>
</comment>
<dbReference type="Gene3D" id="3.40.50.970">
    <property type="match status" value="1"/>
</dbReference>
<dbReference type="InterPro" id="IPR046667">
    <property type="entry name" value="DUF6537"/>
</dbReference>
<keyword evidence="4" id="KW-0670">Pyruvate</keyword>
<dbReference type="CDD" id="cd07034">
    <property type="entry name" value="TPP_PYR_PFOR_IOR-alpha_like"/>
    <property type="match status" value="1"/>
</dbReference>
<evidence type="ECO:0000313" key="5">
    <source>
        <dbReference type="Proteomes" id="UP000549616"/>
    </source>
</evidence>
<feature type="domain" description="Pyruvate/ketoisovalerate oxidoreductase catalytic" evidence="2">
    <location>
        <begin position="730"/>
        <end position="915"/>
    </location>
</feature>
<evidence type="ECO:0000259" key="3">
    <source>
        <dbReference type="Pfam" id="PF20169"/>
    </source>
</evidence>
<dbReference type="NCBIfam" id="NF009589">
    <property type="entry name" value="PRK13030.1"/>
    <property type="match status" value="1"/>
</dbReference>
<evidence type="ECO:0000259" key="2">
    <source>
        <dbReference type="Pfam" id="PF01558"/>
    </source>
</evidence>
<proteinExistence type="predicted"/>
<dbReference type="Pfam" id="PF01558">
    <property type="entry name" value="POR"/>
    <property type="match status" value="1"/>
</dbReference>
<evidence type="ECO:0000313" key="4">
    <source>
        <dbReference type="EMBL" id="NYI87286.1"/>
    </source>
</evidence>
<protein>
    <submittedName>
        <fullName evidence="4">Indolepyruvate ferredoxin oxidoreductase</fullName>
        <ecNumber evidence="4">1.2.7.8</ecNumber>
    </submittedName>
</protein>
<dbReference type="InterPro" id="IPR019752">
    <property type="entry name" value="Pyrv/ketoisovalerate_OxRed_cat"/>
</dbReference>
<dbReference type="Pfam" id="PF20169">
    <property type="entry name" value="DUF6537"/>
    <property type="match status" value="1"/>
</dbReference>
<organism evidence="4 5">
    <name type="scientific">Amycolatopsis endophytica</name>
    <dbReference type="NCBI Taxonomy" id="860233"/>
    <lineage>
        <taxon>Bacteria</taxon>
        <taxon>Bacillati</taxon>
        <taxon>Actinomycetota</taxon>
        <taxon>Actinomycetes</taxon>
        <taxon>Pseudonocardiales</taxon>
        <taxon>Pseudonocardiaceae</taxon>
        <taxon>Amycolatopsis</taxon>
    </lineage>
</organism>
<dbReference type="InterPro" id="IPR002880">
    <property type="entry name" value="Pyrv_Fd/Flavodoxin_OxRdtase_N"/>
</dbReference>
<dbReference type="EC" id="1.2.7.8" evidence="4"/>
<dbReference type="InterPro" id="IPR009014">
    <property type="entry name" value="Transketo_C/PFOR_II"/>
</dbReference>
<dbReference type="InterPro" id="IPR002869">
    <property type="entry name" value="Pyrv_flavodox_OxRed_cen"/>
</dbReference>
<name>A0A853AXI0_9PSEU</name>
<keyword evidence="5" id="KW-1185">Reference proteome</keyword>
<gene>
    <name evidence="4" type="ORF">HNR02_000609</name>
</gene>
<dbReference type="NCBIfam" id="NF009588">
    <property type="entry name" value="PRK13029.1"/>
    <property type="match status" value="1"/>
</dbReference>
<dbReference type="PANTHER" id="PTHR48084:SF3">
    <property type="entry name" value="SUBUNIT OF PYRUVATE:FLAVODOXIN OXIDOREDUCTASE"/>
    <property type="match status" value="1"/>
</dbReference>
<dbReference type="SUPFAM" id="SSF53323">
    <property type="entry name" value="Pyruvate-ferredoxin oxidoreductase, PFOR, domain III"/>
    <property type="match status" value="1"/>
</dbReference>
<dbReference type="Gene3D" id="3.40.920.10">
    <property type="entry name" value="Pyruvate-ferredoxin oxidoreductase, PFOR, domain III"/>
    <property type="match status" value="1"/>
</dbReference>
<sequence length="1159" mass="125139">MSGGRGAAADSRWRLDDRYLASDGVVYLTGIQALVRMIRDRALIDDRRGLRSASFVTGYEGSPLAGYDLELARRLELFDDVEVVHRPAVNEELAATAVAGTQLARQAGALRPDGVTGYWYGKSPGLDRASDAIRHANLIGTDPQGGAVALIGDDPAGKSSTYPCSSEAAVADLYLPTLYPADSQEILDYGIHAAHLSRFTGTWSALKITTAVADGASTAVVHPDRVSPTVADLEPSRHRPSAKLIGANLAALEHSLLTRRFPRALDYARANGLDAITETTGADRLGIVAAGKTYLDVREALARLGLGDPATLARHGIRLLKLGMVNPVDPLIVRRFAKGLREIIVVEEKRAFLETAVKDILYAGVAAPVVVGKHDHEGRTLFSPSGELDVDRVITGLARRLGEIHEVEPVRRWLGQSRPPARIELPVMARTPYFCSGCPHNGSTRTDRETLVGAGIGCHGLVMVMNEEQAGNVLGVTQMGGEGAQWFGMAPFIDQDRLVQNIGDGTFTHSGSLAVRAAVASGTNITYRLLYNSAVAMTGGQDPAGGMALRRVIDSLRAEGVAEVVVTTDDVRRTRKEARLGRDVTVKHRDELDAEQARLASIDGVTVLIHDQECAAEKRRKRKRGLAPSPAERVVINQRICEGCGDCGVQSNCLSVRPVQTEFGRKTEIHQSSCNLDFSCLRGDCPSFVTVVPDERGNPAAVPSVIDAGSIPSPTGAPPAEAQVRIVGIGGTGIVTIAQLLATAAALDEKHVRSLDQTGLAQKGGAVVSDLKISTEPVPRSGKLSARSCDVYLVSDPLAGADPANLNVLSPQRTVAIVSSARIPTGQMVADTSLELPDFADLHSAIAQDSRRCVALNAGRLALDAFGDEQFSNVLLLGAAFQTGRLPVSSEAIERAIDINGVEVDRNRQAFRLGRWQMANTGSATDSAAEPDDGTSGDDLQRLIELRAADLAEYQSPAYAGRYRRQVDQVREAESRAVPDSTALTEAAARYLYKLMAYKDEYEVARLALDREFRSQVEEQFGTGAKRYVHLHPPMLRAWGVRNKLKLGSWATPVFRVLKAMRRLRGTPLDLFGYTRVRRLERDLIGEYSTMLRKLSAGLTSRNHPVAVEMAKLPDEIRGYEQIKVDSADRYHERLATLLEEFETLCRPTACTGPTTMGT</sequence>